<protein>
    <submittedName>
        <fullName evidence="2">Uncharacterized protein</fullName>
    </submittedName>
</protein>
<feature type="compositionally biased region" description="Basic and acidic residues" evidence="1">
    <location>
        <begin position="25"/>
        <end position="34"/>
    </location>
</feature>
<evidence type="ECO:0000313" key="3">
    <source>
        <dbReference type="Proteomes" id="UP001174936"/>
    </source>
</evidence>
<reference evidence="2" key="1">
    <citation type="submission" date="2023-06" db="EMBL/GenBank/DDBJ databases">
        <title>Genome-scale phylogeny and comparative genomics of the fungal order Sordariales.</title>
        <authorList>
            <consortium name="Lawrence Berkeley National Laboratory"/>
            <person name="Hensen N."/>
            <person name="Bonometti L."/>
            <person name="Westerberg I."/>
            <person name="Brannstrom I.O."/>
            <person name="Guillou S."/>
            <person name="Cros-Aarteil S."/>
            <person name="Calhoun S."/>
            <person name="Haridas S."/>
            <person name="Kuo A."/>
            <person name="Mondo S."/>
            <person name="Pangilinan J."/>
            <person name="Riley R."/>
            <person name="Labutti K."/>
            <person name="Andreopoulos B."/>
            <person name="Lipzen A."/>
            <person name="Chen C."/>
            <person name="Yanf M."/>
            <person name="Daum C."/>
            <person name="Ng V."/>
            <person name="Clum A."/>
            <person name="Steindorff A."/>
            <person name="Ohm R."/>
            <person name="Martin F."/>
            <person name="Silar P."/>
            <person name="Natvig D."/>
            <person name="Lalanne C."/>
            <person name="Gautier V."/>
            <person name="Ament-Velasquez S.L."/>
            <person name="Kruys A."/>
            <person name="Hutchinson M.I."/>
            <person name="Powell A.J."/>
            <person name="Barry K."/>
            <person name="Miller A.N."/>
            <person name="Grigoriev I.V."/>
            <person name="Debuchy R."/>
            <person name="Gladieux P."/>
            <person name="Thoren M.H."/>
            <person name="Johannesson H."/>
        </authorList>
    </citation>
    <scope>NUCLEOTIDE SEQUENCE</scope>
    <source>
        <strain evidence="2">SMH2532-1</strain>
    </source>
</reference>
<feature type="compositionally biased region" description="Low complexity" evidence="1">
    <location>
        <begin position="247"/>
        <end position="260"/>
    </location>
</feature>
<dbReference type="AlphaFoldDB" id="A0AA39YGF5"/>
<keyword evidence="3" id="KW-1185">Reference proteome</keyword>
<feature type="region of interest" description="Disordered" evidence="1">
    <location>
        <begin position="314"/>
        <end position="357"/>
    </location>
</feature>
<name>A0AA39YGF5_9PEZI</name>
<gene>
    <name evidence="2" type="ORF">B0T16DRAFT_405634</name>
</gene>
<organism evidence="2 3">
    <name type="scientific">Cercophora newfieldiana</name>
    <dbReference type="NCBI Taxonomy" id="92897"/>
    <lineage>
        <taxon>Eukaryota</taxon>
        <taxon>Fungi</taxon>
        <taxon>Dikarya</taxon>
        <taxon>Ascomycota</taxon>
        <taxon>Pezizomycotina</taxon>
        <taxon>Sordariomycetes</taxon>
        <taxon>Sordariomycetidae</taxon>
        <taxon>Sordariales</taxon>
        <taxon>Lasiosphaeriaceae</taxon>
        <taxon>Cercophora</taxon>
    </lineage>
</organism>
<dbReference type="EMBL" id="JAULSV010000002">
    <property type="protein sequence ID" value="KAK0652184.1"/>
    <property type="molecule type" value="Genomic_DNA"/>
</dbReference>
<sequence length="357" mass="39533">MPGPMPMPGPPRGGYQVQARKPRIGHFDPDELTRRLHGVLAEQRAHAERKRRTREAVALAAEARAATSSRSPRTTAPAPNAPLTSNPPHVHPSHSQQQHQHPSRPDDLASSSSPGASGDYHHVPREAARQFTRTTTQELMREHAHIHEIHQRALKMHMDVRAAHTPDTSVNPSEFARMRVPHQPQHQRRTGSDATAAMMMASRNRQTMMHGHNLLDGTGTWRRRNSTGCDPAMVDRTVVTVEAVAADGTSPGTGSDGTTPPDEPVQQFPPEPRTDWTQSDEATARHNNSRPKTMLLSPLLRKADSLWGLRSRLKKDAAGQEGTMAQEGQKEKEKEKEQVSSPGGSKSPRKFFSKFIR</sequence>
<evidence type="ECO:0000313" key="2">
    <source>
        <dbReference type="EMBL" id="KAK0652184.1"/>
    </source>
</evidence>
<proteinExistence type="predicted"/>
<feature type="compositionally biased region" description="Pro residues" evidence="1">
    <location>
        <begin position="261"/>
        <end position="271"/>
    </location>
</feature>
<feature type="compositionally biased region" description="Basic and acidic residues" evidence="1">
    <location>
        <begin position="328"/>
        <end position="338"/>
    </location>
</feature>
<feature type="compositionally biased region" description="Basic residues" evidence="1">
    <location>
        <begin position="347"/>
        <end position="357"/>
    </location>
</feature>
<feature type="region of interest" description="Disordered" evidence="1">
    <location>
        <begin position="1"/>
        <end position="121"/>
    </location>
</feature>
<feature type="region of interest" description="Disordered" evidence="1">
    <location>
        <begin position="247"/>
        <end position="297"/>
    </location>
</feature>
<dbReference type="Proteomes" id="UP001174936">
    <property type="component" value="Unassembled WGS sequence"/>
</dbReference>
<feature type="compositionally biased region" description="Low complexity" evidence="1">
    <location>
        <begin position="56"/>
        <end position="78"/>
    </location>
</feature>
<comment type="caution">
    <text evidence="2">The sequence shown here is derived from an EMBL/GenBank/DDBJ whole genome shotgun (WGS) entry which is preliminary data.</text>
</comment>
<evidence type="ECO:0000256" key="1">
    <source>
        <dbReference type="SAM" id="MobiDB-lite"/>
    </source>
</evidence>
<accession>A0AA39YGF5</accession>
<feature type="compositionally biased region" description="Pro residues" evidence="1">
    <location>
        <begin position="1"/>
        <end position="11"/>
    </location>
</feature>